<protein>
    <submittedName>
        <fullName evidence="3">Caspase family protein</fullName>
    </submittedName>
</protein>
<comment type="caution">
    <text evidence="3">The sequence shown here is derived from an EMBL/GenBank/DDBJ whole genome shotgun (WGS) entry which is preliminary data.</text>
</comment>
<dbReference type="PANTHER" id="PTHR22576">
    <property type="entry name" value="MUCOSA ASSOCIATED LYMPHOID TISSUE LYMPHOMA TRANSLOCATION PROTEIN 1/PARACASPASE"/>
    <property type="match status" value="1"/>
</dbReference>
<dbReference type="InterPro" id="IPR029030">
    <property type="entry name" value="Caspase-like_dom_sf"/>
</dbReference>
<name>A0ABT0GN61_9HYPH</name>
<dbReference type="SMART" id="SM00287">
    <property type="entry name" value="SH3b"/>
    <property type="match status" value="2"/>
</dbReference>
<sequence length="597" mass="63458">MSERLFPVARHATRFALLILALFLLTLGSALHARASVMPGGNSGWLVVASRSDANTAVSMARGYAGRFPQTTVFQSNNGWFAITLGWMRQPGGTAYKNQLIANGSIPGDSYFHNGERFQFAVWSATGVTGGASQALFSATALQGGSSGKTGGYRPSNEAFVTGLNPRGDNYLSLRTGPGSRYQEIARMGPNTPLTVLGRQGSWMNVAMRDGRSGWAYSKYIASVPAATAPPAVNPPILSPPVEPAPSVARRAISPPRAGVVGNLQASGDAYLALRNGAGTSHAEIARLLEGTEVSMLAQRGAWIEVELGNGMRGWAYGRYLEAAATRTNDPADIPTIGPEDPGKVVDIQPPDETPNLPDLNSLPPGKRVALVMGNSDYRHAPLLPNPKNDATRLTQTLKRLGFTVIVGLDQDKVAMEGTVRSYVRAIQGADVALFFYAGHAMQMGGKNYLIPVDAKLEDATAVDFETIELGTILNYMNAPGRLSIALLDACRDNPLARRFRGLGTSRSGYVGRGLAAPEAGGGNVLIGFATAPGEVALDGDEDNSPFTAALLKHIETPGLEIEIMMKRVKADVYAATGGTQSPWHNSALRKEFYFVN</sequence>
<dbReference type="Pfam" id="PF08239">
    <property type="entry name" value="SH3_3"/>
    <property type="match status" value="2"/>
</dbReference>
<feature type="domain" description="Caspase family p20" evidence="2">
    <location>
        <begin position="366"/>
        <end position="495"/>
    </location>
</feature>
<evidence type="ECO:0000313" key="3">
    <source>
        <dbReference type="EMBL" id="MCK7610862.1"/>
    </source>
</evidence>
<dbReference type="SMART" id="SM00115">
    <property type="entry name" value="CASc"/>
    <property type="match status" value="1"/>
</dbReference>
<accession>A0ABT0GN61</accession>
<gene>
    <name evidence="3" type="ORF">M0H32_01705</name>
</gene>
<keyword evidence="4" id="KW-1185">Reference proteome</keyword>
<evidence type="ECO:0000259" key="2">
    <source>
        <dbReference type="PROSITE" id="PS50208"/>
    </source>
</evidence>
<dbReference type="InterPro" id="IPR011600">
    <property type="entry name" value="Pept_C14_caspase"/>
</dbReference>
<dbReference type="PANTHER" id="PTHR22576:SF37">
    <property type="entry name" value="MUCOSA-ASSOCIATED LYMPHOID TISSUE LYMPHOMA TRANSLOCATION PROTEIN 1"/>
    <property type="match status" value="1"/>
</dbReference>
<dbReference type="InterPro" id="IPR052039">
    <property type="entry name" value="Caspase-related_regulators"/>
</dbReference>
<proteinExistence type="inferred from homology"/>
<dbReference type="InterPro" id="IPR003646">
    <property type="entry name" value="SH3-like_bac-type"/>
</dbReference>
<evidence type="ECO:0000313" key="4">
    <source>
        <dbReference type="Proteomes" id="UP001431221"/>
    </source>
</evidence>
<dbReference type="Pfam" id="PF00656">
    <property type="entry name" value="Peptidase_C14"/>
    <property type="match status" value="1"/>
</dbReference>
<dbReference type="EMBL" id="JALNMJ010000001">
    <property type="protein sequence ID" value="MCK7610862.1"/>
    <property type="molecule type" value="Genomic_DNA"/>
</dbReference>
<comment type="similarity">
    <text evidence="1">Belongs to the peptidase C14A family.</text>
</comment>
<organism evidence="3 4">
    <name type="scientific">Roseibium sediminicola</name>
    <dbReference type="NCBI Taxonomy" id="2933272"/>
    <lineage>
        <taxon>Bacteria</taxon>
        <taxon>Pseudomonadati</taxon>
        <taxon>Pseudomonadota</taxon>
        <taxon>Alphaproteobacteria</taxon>
        <taxon>Hyphomicrobiales</taxon>
        <taxon>Stappiaceae</taxon>
        <taxon>Roseibium</taxon>
    </lineage>
</organism>
<dbReference type="Gene3D" id="3.40.50.1460">
    <property type="match status" value="1"/>
</dbReference>
<dbReference type="InterPro" id="IPR001309">
    <property type="entry name" value="Pept_C14_p20"/>
</dbReference>
<dbReference type="SUPFAM" id="SSF52129">
    <property type="entry name" value="Caspase-like"/>
    <property type="match status" value="1"/>
</dbReference>
<dbReference type="PROSITE" id="PS50208">
    <property type="entry name" value="CASPASE_P20"/>
    <property type="match status" value="1"/>
</dbReference>
<evidence type="ECO:0000256" key="1">
    <source>
        <dbReference type="ARBA" id="ARBA00010134"/>
    </source>
</evidence>
<reference evidence="3" key="1">
    <citation type="submission" date="2022-04" db="EMBL/GenBank/DDBJ databases">
        <title>Roseibium sp. CAU 1639 isolated from mud.</title>
        <authorList>
            <person name="Kim W."/>
        </authorList>
    </citation>
    <scope>NUCLEOTIDE SEQUENCE</scope>
    <source>
        <strain evidence="3">CAU 1639</strain>
    </source>
</reference>
<dbReference type="Gene3D" id="2.30.30.40">
    <property type="entry name" value="SH3 Domains"/>
    <property type="match status" value="2"/>
</dbReference>
<dbReference type="Proteomes" id="UP001431221">
    <property type="component" value="Unassembled WGS sequence"/>
</dbReference>
<dbReference type="InterPro" id="IPR015917">
    <property type="entry name" value="Pept_C14A"/>
</dbReference>
<dbReference type="RefSeq" id="WP_248149910.1">
    <property type="nucleotide sequence ID" value="NZ_JALNMJ010000001.1"/>
</dbReference>